<evidence type="ECO:0000313" key="1">
    <source>
        <dbReference type="EMBL" id="MED6136696.1"/>
    </source>
</evidence>
<sequence>MSYGSRCSLENDESRKQAEKEARCITEIMAPSVYVKVKLFSTRIVGCTFAHQVWKRLENRFASQIKAKVMQLKNRYRSAPPKNDHVNAIINDLTEAYAPLITSRLTRPQSISVDHGDTIKAGNRASLKDRAKAMIILRRHLD</sequence>
<reference evidence="1 2" key="1">
    <citation type="journal article" date="2023" name="Plants (Basel)">
        <title>Bridging the Gap: Combining Genomics and Transcriptomics Approaches to Understand Stylosanthes scabra, an Orphan Legume from the Brazilian Caatinga.</title>
        <authorList>
            <person name="Ferreira-Neto J.R.C."/>
            <person name="da Silva M.D."/>
            <person name="Binneck E."/>
            <person name="de Melo N.F."/>
            <person name="da Silva R.H."/>
            <person name="de Melo A.L.T.M."/>
            <person name="Pandolfi V."/>
            <person name="Bustamante F.O."/>
            <person name="Brasileiro-Vidal A.C."/>
            <person name="Benko-Iseppon A.M."/>
        </authorList>
    </citation>
    <scope>NUCLEOTIDE SEQUENCE [LARGE SCALE GENOMIC DNA]</scope>
    <source>
        <tissue evidence="1">Leaves</tissue>
    </source>
</reference>
<gene>
    <name evidence="1" type="ORF">PIB30_058170</name>
</gene>
<dbReference type="Proteomes" id="UP001341840">
    <property type="component" value="Unassembled WGS sequence"/>
</dbReference>
<accession>A0ABU6SK04</accession>
<name>A0ABU6SK04_9FABA</name>
<comment type="caution">
    <text evidence="1">The sequence shown here is derived from an EMBL/GenBank/DDBJ whole genome shotgun (WGS) entry which is preliminary data.</text>
</comment>
<dbReference type="Pfam" id="PF14223">
    <property type="entry name" value="Retrotran_gag_2"/>
    <property type="match status" value="1"/>
</dbReference>
<dbReference type="EMBL" id="JASCZI010060900">
    <property type="protein sequence ID" value="MED6136696.1"/>
    <property type="molecule type" value="Genomic_DNA"/>
</dbReference>
<proteinExistence type="predicted"/>
<organism evidence="1 2">
    <name type="scientific">Stylosanthes scabra</name>
    <dbReference type="NCBI Taxonomy" id="79078"/>
    <lineage>
        <taxon>Eukaryota</taxon>
        <taxon>Viridiplantae</taxon>
        <taxon>Streptophyta</taxon>
        <taxon>Embryophyta</taxon>
        <taxon>Tracheophyta</taxon>
        <taxon>Spermatophyta</taxon>
        <taxon>Magnoliopsida</taxon>
        <taxon>eudicotyledons</taxon>
        <taxon>Gunneridae</taxon>
        <taxon>Pentapetalae</taxon>
        <taxon>rosids</taxon>
        <taxon>fabids</taxon>
        <taxon>Fabales</taxon>
        <taxon>Fabaceae</taxon>
        <taxon>Papilionoideae</taxon>
        <taxon>50 kb inversion clade</taxon>
        <taxon>dalbergioids sensu lato</taxon>
        <taxon>Dalbergieae</taxon>
        <taxon>Pterocarpus clade</taxon>
        <taxon>Stylosanthes</taxon>
    </lineage>
</organism>
<keyword evidence="2" id="KW-1185">Reference proteome</keyword>
<protein>
    <submittedName>
        <fullName evidence="1">Uncharacterized protein</fullName>
    </submittedName>
</protein>
<evidence type="ECO:0000313" key="2">
    <source>
        <dbReference type="Proteomes" id="UP001341840"/>
    </source>
</evidence>